<dbReference type="InterPro" id="IPR036526">
    <property type="entry name" value="C-N_Hydrolase_sf"/>
</dbReference>
<dbReference type="Pfam" id="PF00795">
    <property type="entry name" value="CN_hydrolase"/>
    <property type="match status" value="1"/>
</dbReference>
<sequence>MAAPSAGAGSSVAVCPEGERFVLALCQIEPFGNAPGKSAAKLAALVGRARSEVGPSRNLVVLVPEVYLQHYGAFDPRAPGGAAAQTARRGDAALHVVAAAAKEHRAAIVVTCALNHPPSDGAGLPLPRVELAADSERRSAAACDGTSGLLPFNAAIAIDADGSVSAVYGKTHLWNGDGFDHVERDLYQASAEPPRAVGWRKLAPRATGSGAGPEGGGAPESRPPLTADDVFPIFTLPAAGLAELRFAMCICYDVEHPAVVAAYAARGVDVILVPTASTGPSAILSRVLVPARAYEAHATIAYCNYPSSRAGGPDGAPAGGEEGASGAAEAAAVPVRWASVGESAQPAEAAAAFGNAAAPVWPLGFSGASVVYDGDGTLAGEPSPPGAESVTLVPVTGPGSARVAEHVARNPYMADRRLDLIKPSGLAGLR</sequence>
<gene>
    <name evidence="4" type="ORF">FNF29_02997</name>
</gene>
<evidence type="ECO:0000313" key="5">
    <source>
        <dbReference type="Proteomes" id="UP000323011"/>
    </source>
</evidence>
<evidence type="ECO:0000256" key="2">
    <source>
        <dbReference type="SAM" id="MobiDB-lite"/>
    </source>
</evidence>
<dbReference type="Proteomes" id="UP000323011">
    <property type="component" value="Unassembled WGS sequence"/>
</dbReference>
<feature type="region of interest" description="Disordered" evidence="2">
    <location>
        <begin position="204"/>
        <end position="224"/>
    </location>
</feature>
<protein>
    <recommendedName>
        <fullName evidence="3">CN hydrolase domain-containing protein</fullName>
    </recommendedName>
</protein>
<evidence type="ECO:0000313" key="4">
    <source>
        <dbReference type="EMBL" id="KAA0153609.1"/>
    </source>
</evidence>
<accession>A0A5A8CLI6</accession>
<reference evidence="4 5" key="1">
    <citation type="submission" date="2019-07" db="EMBL/GenBank/DDBJ databases">
        <title>Genomes of Cafeteria roenbergensis.</title>
        <authorList>
            <person name="Fischer M.G."/>
            <person name="Hackl T."/>
            <person name="Roman M."/>
        </authorList>
    </citation>
    <scope>NUCLEOTIDE SEQUENCE [LARGE SCALE GENOMIC DNA]</scope>
    <source>
        <strain evidence="4 5">BVI</strain>
    </source>
</reference>
<keyword evidence="5" id="KW-1185">Reference proteome</keyword>
<evidence type="ECO:0000256" key="1">
    <source>
        <dbReference type="ARBA" id="ARBA00022801"/>
    </source>
</evidence>
<proteinExistence type="predicted"/>
<evidence type="ECO:0000259" key="3">
    <source>
        <dbReference type="PROSITE" id="PS50263"/>
    </source>
</evidence>
<keyword evidence="1" id="KW-0378">Hydrolase</keyword>
<dbReference type="AlphaFoldDB" id="A0A5A8CLI6"/>
<dbReference type="InterPro" id="IPR050345">
    <property type="entry name" value="Aliph_Amidase/BUP"/>
</dbReference>
<comment type="caution">
    <text evidence="4">The sequence shown here is derived from an EMBL/GenBank/DDBJ whole genome shotgun (WGS) entry which is preliminary data.</text>
</comment>
<dbReference type="Gene3D" id="3.60.110.10">
    <property type="entry name" value="Carbon-nitrogen hydrolase"/>
    <property type="match status" value="1"/>
</dbReference>
<dbReference type="EMBL" id="VLTN01000015">
    <property type="protein sequence ID" value="KAA0153609.1"/>
    <property type="molecule type" value="Genomic_DNA"/>
</dbReference>
<dbReference type="GO" id="GO:0016811">
    <property type="term" value="F:hydrolase activity, acting on carbon-nitrogen (but not peptide) bonds, in linear amides"/>
    <property type="evidence" value="ECO:0007669"/>
    <property type="project" value="TreeGrafter"/>
</dbReference>
<name>A0A5A8CLI6_CAFRO</name>
<dbReference type="InterPro" id="IPR003010">
    <property type="entry name" value="C-N_Hydrolase"/>
</dbReference>
<dbReference type="PANTHER" id="PTHR43674">
    <property type="entry name" value="NITRILASE C965.09-RELATED"/>
    <property type="match status" value="1"/>
</dbReference>
<feature type="domain" description="CN hydrolase" evidence="3">
    <location>
        <begin position="21"/>
        <end position="397"/>
    </location>
</feature>
<dbReference type="PROSITE" id="PS50263">
    <property type="entry name" value="CN_HYDROLASE"/>
    <property type="match status" value="1"/>
</dbReference>
<dbReference type="PANTHER" id="PTHR43674:SF2">
    <property type="entry name" value="BETA-UREIDOPROPIONASE"/>
    <property type="match status" value="1"/>
</dbReference>
<feature type="compositionally biased region" description="Gly residues" evidence="2">
    <location>
        <begin position="209"/>
        <end position="218"/>
    </location>
</feature>
<dbReference type="SUPFAM" id="SSF56317">
    <property type="entry name" value="Carbon-nitrogen hydrolase"/>
    <property type="match status" value="1"/>
</dbReference>
<organism evidence="4 5">
    <name type="scientific">Cafeteria roenbergensis</name>
    <name type="common">Marine flagellate</name>
    <dbReference type="NCBI Taxonomy" id="33653"/>
    <lineage>
        <taxon>Eukaryota</taxon>
        <taxon>Sar</taxon>
        <taxon>Stramenopiles</taxon>
        <taxon>Bigyra</taxon>
        <taxon>Opalozoa</taxon>
        <taxon>Bicosoecida</taxon>
        <taxon>Cafeteriaceae</taxon>
        <taxon>Cafeteria</taxon>
    </lineage>
</organism>